<evidence type="ECO:0000313" key="3">
    <source>
        <dbReference type="Proteomes" id="UP000281553"/>
    </source>
</evidence>
<proteinExistence type="predicted"/>
<accession>A0A3P6PZT5</accession>
<reference evidence="2 3" key="1">
    <citation type="submission" date="2018-11" db="EMBL/GenBank/DDBJ databases">
        <authorList>
            <consortium name="Pathogen Informatics"/>
        </authorList>
    </citation>
    <scope>NUCLEOTIDE SEQUENCE [LARGE SCALE GENOMIC DNA]</scope>
</reference>
<dbReference type="AlphaFoldDB" id="A0A3P6PZT5"/>
<protein>
    <submittedName>
        <fullName evidence="2">Uncharacterized protein</fullName>
    </submittedName>
</protein>
<evidence type="ECO:0000313" key="2">
    <source>
        <dbReference type="EMBL" id="VDK44946.1"/>
    </source>
</evidence>
<name>A0A3P6PZT5_DIBLA</name>
<sequence>KGERPAAGQRLPRKVPPASDRPKPVLQKTQSTEDKRLVERSAIAKRQPAAVFDENDMDVDTAFDDPMLGIELPGLDRKRTKASKDGDAERGLKVTSVFDEYDMEVDTAMQDSALKRAIESDGLYDKPLFGNRGRSAKRKRQTAKGNRKGLPISTAFDEDDMSVDDAMDDPQLFDDVQDDGLLKDGMSDDFLRAKL</sequence>
<feature type="compositionally biased region" description="Basic residues" evidence="1">
    <location>
        <begin position="134"/>
        <end position="147"/>
    </location>
</feature>
<evidence type="ECO:0000256" key="1">
    <source>
        <dbReference type="SAM" id="MobiDB-lite"/>
    </source>
</evidence>
<feature type="region of interest" description="Disordered" evidence="1">
    <location>
        <begin position="1"/>
        <end position="42"/>
    </location>
</feature>
<dbReference type="EMBL" id="UYRU01010067">
    <property type="protein sequence ID" value="VDK44946.1"/>
    <property type="molecule type" value="Genomic_DNA"/>
</dbReference>
<feature type="non-terminal residue" evidence="2">
    <location>
        <position position="1"/>
    </location>
</feature>
<keyword evidence="3" id="KW-1185">Reference proteome</keyword>
<feature type="compositionally biased region" description="Acidic residues" evidence="1">
    <location>
        <begin position="156"/>
        <end position="170"/>
    </location>
</feature>
<gene>
    <name evidence="2" type="ORF">DILT_LOCUS1467</name>
</gene>
<dbReference type="Proteomes" id="UP000281553">
    <property type="component" value="Unassembled WGS sequence"/>
</dbReference>
<organism evidence="2 3">
    <name type="scientific">Dibothriocephalus latus</name>
    <name type="common">Fish tapeworm</name>
    <name type="synonym">Diphyllobothrium latum</name>
    <dbReference type="NCBI Taxonomy" id="60516"/>
    <lineage>
        <taxon>Eukaryota</taxon>
        <taxon>Metazoa</taxon>
        <taxon>Spiralia</taxon>
        <taxon>Lophotrochozoa</taxon>
        <taxon>Platyhelminthes</taxon>
        <taxon>Cestoda</taxon>
        <taxon>Eucestoda</taxon>
        <taxon>Diphyllobothriidea</taxon>
        <taxon>Diphyllobothriidae</taxon>
        <taxon>Dibothriocephalus</taxon>
    </lineage>
</organism>
<feature type="region of interest" description="Disordered" evidence="1">
    <location>
        <begin position="129"/>
        <end position="170"/>
    </location>
</feature>